<feature type="transmembrane region" description="Helical" evidence="5">
    <location>
        <begin position="61"/>
        <end position="80"/>
    </location>
</feature>
<dbReference type="EMBL" id="JBDIVE010000004">
    <property type="protein sequence ID" value="MEN3068877.1"/>
    <property type="molecule type" value="Genomic_DNA"/>
</dbReference>
<evidence type="ECO:0000256" key="3">
    <source>
        <dbReference type="ARBA" id="ARBA00022989"/>
    </source>
</evidence>
<organism evidence="7 8">
    <name type="scientific">Uliginosibacterium sediminicola</name>
    <dbReference type="NCBI Taxonomy" id="2024550"/>
    <lineage>
        <taxon>Bacteria</taxon>
        <taxon>Pseudomonadati</taxon>
        <taxon>Pseudomonadota</taxon>
        <taxon>Betaproteobacteria</taxon>
        <taxon>Rhodocyclales</taxon>
        <taxon>Zoogloeaceae</taxon>
        <taxon>Uliginosibacterium</taxon>
    </lineage>
</organism>
<evidence type="ECO:0000256" key="1">
    <source>
        <dbReference type="ARBA" id="ARBA00004141"/>
    </source>
</evidence>
<feature type="transmembrane region" description="Helical" evidence="5">
    <location>
        <begin position="223"/>
        <end position="241"/>
    </location>
</feature>
<dbReference type="RefSeq" id="WP_345919645.1">
    <property type="nucleotide sequence ID" value="NZ_JBDIVE010000004.1"/>
</dbReference>
<sequence length="418" mass="45024">MTADHRRSLSRIEFVLLCLFAIALPLVEAPKNIFWALFVLVWLGGSIRSGNFGQLARSWDLLFAGLIIAPLLSVVLSPYTPQWKEIGDIVGYISLGWILARSRLETKQIIGLLTCLIAATLAGVVQGYWIMQTDPKRVWLQLNSVGHVNHSALYGAGIGILANALAAFGAQRLGQRQWQLAVASAVLMFGAMIVFASRGALVAYLAGSLPVLLVLPHARLRRLLPALGLCALIGIGIGLAGNKLIHNAENHSLIEKTAIGIESGNLSSFRLQALNTAIELMRQHPLTGAGAASFNAASPALVEQWVKARGEVFVRERYFFSSHAHGLYANTLGERGVLGLGVLLILMASWSLALLRRWPRAEHDTRAHLSWAAGVAGWSVVFVGGLFNTTLHHEHGMLAMVGLGLLLSGASLRNKATA</sequence>
<comment type="caution">
    <text evidence="7">The sequence shown here is derived from an EMBL/GenBank/DDBJ whole genome shotgun (WGS) entry which is preliminary data.</text>
</comment>
<evidence type="ECO:0000313" key="7">
    <source>
        <dbReference type="EMBL" id="MEN3068877.1"/>
    </source>
</evidence>
<keyword evidence="7" id="KW-0436">Ligase</keyword>
<reference evidence="7 8" key="1">
    <citation type="journal article" date="2018" name="Int. J. Syst. Evol. Microbiol.">
        <title>Uliginosibacterium sediminicola sp. nov., isolated from freshwater sediment.</title>
        <authorList>
            <person name="Hwang W.M."/>
            <person name="Kim S.M."/>
            <person name="Kang K."/>
            <person name="Ahn T.Y."/>
        </authorList>
    </citation>
    <scope>NUCLEOTIDE SEQUENCE [LARGE SCALE GENOMIC DNA]</scope>
    <source>
        <strain evidence="7 8">M1-21</strain>
    </source>
</reference>
<protein>
    <submittedName>
        <fullName evidence="7">O-antigen ligase family protein</fullName>
    </submittedName>
</protein>
<comment type="subcellular location">
    <subcellularLocation>
        <location evidence="1">Membrane</location>
        <topology evidence="1">Multi-pass membrane protein</topology>
    </subcellularLocation>
</comment>
<dbReference type="Pfam" id="PF04932">
    <property type="entry name" value="Wzy_C"/>
    <property type="match status" value="1"/>
</dbReference>
<dbReference type="InterPro" id="IPR007016">
    <property type="entry name" value="O-antigen_ligase-rel_domated"/>
</dbReference>
<feature type="domain" description="O-antigen ligase-related" evidence="6">
    <location>
        <begin position="184"/>
        <end position="343"/>
    </location>
</feature>
<name>A0ABU9YYX5_9RHOO</name>
<dbReference type="PANTHER" id="PTHR37422:SF13">
    <property type="entry name" value="LIPOPOLYSACCHARIDE BIOSYNTHESIS PROTEIN PA4999-RELATED"/>
    <property type="match status" value="1"/>
</dbReference>
<feature type="transmembrane region" description="Helical" evidence="5">
    <location>
        <begin position="395"/>
        <end position="412"/>
    </location>
</feature>
<feature type="transmembrane region" description="Helical" evidence="5">
    <location>
        <begin position="12"/>
        <end position="27"/>
    </location>
</feature>
<accession>A0ABU9YYX5</accession>
<feature type="transmembrane region" description="Helical" evidence="5">
    <location>
        <begin position="109"/>
        <end position="131"/>
    </location>
</feature>
<feature type="transmembrane region" description="Helical" evidence="5">
    <location>
        <begin position="367"/>
        <end position="389"/>
    </location>
</feature>
<keyword evidence="8" id="KW-1185">Reference proteome</keyword>
<keyword evidence="3 5" id="KW-1133">Transmembrane helix</keyword>
<evidence type="ECO:0000256" key="4">
    <source>
        <dbReference type="ARBA" id="ARBA00023136"/>
    </source>
</evidence>
<dbReference type="PANTHER" id="PTHR37422">
    <property type="entry name" value="TEICHURONIC ACID BIOSYNTHESIS PROTEIN TUAE"/>
    <property type="match status" value="1"/>
</dbReference>
<dbReference type="InterPro" id="IPR051533">
    <property type="entry name" value="WaaL-like"/>
</dbReference>
<feature type="transmembrane region" description="Helical" evidence="5">
    <location>
        <begin position="337"/>
        <end position="355"/>
    </location>
</feature>
<evidence type="ECO:0000259" key="6">
    <source>
        <dbReference type="Pfam" id="PF04932"/>
    </source>
</evidence>
<keyword evidence="4 5" id="KW-0472">Membrane</keyword>
<evidence type="ECO:0000256" key="2">
    <source>
        <dbReference type="ARBA" id="ARBA00022692"/>
    </source>
</evidence>
<evidence type="ECO:0000256" key="5">
    <source>
        <dbReference type="SAM" id="Phobius"/>
    </source>
</evidence>
<proteinExistence type="predicted"/>
<keyword evidence="2 5" id="KW-0812">Transmembrane</keyword>
<feature type="transmembrane region" description="Helical" evidence="5">
    <location>
        <begin position="33"/>
        <end position="49"/>
    </location>
</feature>
<gene>
    <name evidence="7" type="ORF">ABDB84_10325</name>
</gene>
<evidence type="ECO:0000313" key="8">
    <source>
        <dbReference type="Proteomes" id="UP001410394"/>
    </source>
</evidence>
<dbReference type="GO" id="GO:0016874">
    <property type="term" value="F:ligase activity"/>
    <property type="evidence" value="ECO:0007669"/>
    <property type="project" value="UniProtKB-KW"/>
</dbReference>
<feature type="transmembrane region" description="Helical" evidence="5">
    <location>
        <begin position="151"/>
        <end position="170"/>
    </location>
</feature>
<dbReference type="Proteomes" id="UP001410394">
    <property type="component" value="Unassembled WGS sequence"/>
</dbReference>
<feature type="transmembrane region" description="Helical" evidence="5">
    <location>
        <begin position="201"/>
        <end position="218"/>
    </location>
</feature>